<keyword evidence="3" id="KW-1185">Reference proteome</keyword>
<sequence length="444" mass="48207">MRPSVHAVAKGRSAAVEIKGMVSVAITAGKLALIQVGSDHVHKVLDNFSMAQSLASMASAQDMVPLYPANGNPSYHRTMQSQQYPQLEYKSRYPQLIETKPTYNSEWSVAYGEDTSPVESYSLDQSLTYPLAPTAAAASNLDGSPYRWTHPTSRSMQSQANYYSDYGHSCIIGGLSYPQSNFQPPAPAEPTSPLNMSSLQLTLPERPRQRQSQPTEIPLAPRRRLPAPQPRPSHGLHHALDQQQDQRLRSSQTVATPSFNNVTPSLMSPPSFNRSLLPWTTANENLMNVVNETTTTATAPTTALAPADTADTSSSFVCTPSADITATSTGSAPPTELNFSTSLLLDPSTMSAPTPPAYSNFRESRDPSKPSTTQLPCNNSTTNLYTYDGGTRRPSFPDNESSSNLVSGHPYTPLNQTTNVPAMENMMSKSFERRNLLSKLASSS</sequence>
<protein>
    <submittedName>
        <fullName evidence="2">Sequence-specific DNA binding RNA polymerase II transcription factor</fullName>
    </submittedName>
</protein>
<dbReference type="STRING" id="5454.A0A162YVB1"/>
<accession>A0A162YVB1</accession>
<proteinExistence type="predicted"/>
<reference evidence="2 3" key="1">
    <citation type="journal article" date="2016" name="Sci. Rep.">
        <title>Draft genome sequencing and secretome analysis of fungal phytopathogen Ascochyta rabiei provides insight into the necrotrophic effector repertoire.</title>
        <authorList>
            <person name="Verma S."/>
            <person name="Gazara R.K."/>
            <person name="Nizam S."/>
            <person name="Parween S."/>
            <person name="Chattopadhyay D."/>
            <person name="Verma P.K."/>
        </authorList>
    </citation>
    <scope>NUCLEOTIDE SEQUENCE [LARGE SCALE GENOMIC DNA]</scope>
    <source>
        <strain evidence="2 3">ArDII</strain>
    </source>
</reference>
<dbReference type="Proteomes" id="UP000076837">
    <property type="component" value="Unassembled WGS sequence"/>
</dbReference>
<gene>
    <name evidence="2" type="ORF">ST47_g8623</name>
</gene>
<name>A0A162YVB1_DIDRA</name>
<feature type="region of interest" description="Disordered" evidence="1">
    <location>
        <begin position="346"/>
        <end position="415"/>
    </location>
</feature>
<organism evidence="2 3">
    <name type="scientific">Didymella rabiei</name>
    <name type="common">Chickpea ascochyta blight fungus</name>
    <name type="synonym">Mycosphaerella rabiei</name>
    <dbReference type="NCBI Taxonomy" id="5454"/>
    <lineage>
        <taxon>Eukaryota</taxon>
        <taxon>Fungi</taxon>
        <taxon>Dikarya</taxon>
        <taxon>Ascomycota</taxon>
        <taxon>Pezizomycotina</taxon>
        <taxon>Dothideomycetes</taxon>
        <taxon>Pleosporomycetidae</taxon>
        <taxon>Pleosporales</taxon>
        <taxon>Pleosporineae</taxon>
        <taxon>Didymellaceae</taxon>
        <taxon>Ascochyta</taxon>
    </lineage>
</organism>
<feature type="compositionally biased region" description="Polar residues" evidence="1">
    <location>
        <begin position="369"/>
        <end position="385"/>
    </location>
</feature>
<feature type="region of interest" description="Disordered" evidence="1">
    <location>
        <begin position="203"/>
        <end position="270"/>
    </location>
</feature>
<dbReference type="AlphaFoldDB" id="A0A162YVB1"/>
<comment type="caution">
    <text evidence="2">The sequence shown here is derived from an EMBL/GenBank/DDBJ whole genome shotgun (WGS) entry which is preliminary data.</text>
</comment>
<evidence type="ECO:0000313" key="2">
    <source>
        <dbReference type="EMBL" id="KZM20248.1"/>
    </source>
</evidence>
<feature type="compositionally biased region" description="Basic and acidic residues" evidence="1">
    <location>
        <begin position="238"/>
        <end position="248"/>
    </location>
</feature>
<evidence type="ECO:0000256" key="1">
    <source>
        <dbReference type="SAM" id="MobiDB-lite"/>
    </source>
</evidence>
<dbReference type="EMBL" id="JYNV01000283">
    <property type="protein sequence ID" value="KZM20248.1"/>
    <property type="molecule type" value="Genomic_DNA"/>
</dbReference>
<evidence type="ECO:0000313" key="3">
    <source>
        <dbReference type="Proteomes" id="UP000076837"/>
    </source>
</evidence>
<feature type="compositionally biased region" description="Polar residues" evidence="1">
    <location>
        <begin position="253"/>
        <end position="270"/>
    </location>
</feature>